<dbReference type="CDD" id="cd11558">
    <property type="entry name" value="W2_eIF2B_epsilon"/>
    <property type="match status" value="1"/>
</dbReference>
<dbReference type="SUPFAM" id="SSF48371">
    <property type="entry name" value="ARM repeat"/>
    <property type="match status" value="1"/>
</dbReference>
<organism evidence="10 11">
    <name type="scientific">Elasticomyces elasticus</name>
    <dbReference type="NCBI Taxonomy" id="574655"/>
    <lineage>
        <taxon>Eukaryota</taxon>
        <taxon>Fungi</taxon>
        <taxon>Dikarya</taxon>
        <taxon>Ascomycota</taxon>
        <taxon>Pezizomycotina</taxon>
        <taxon>Dothideomycetes</taxon>
        <taxon>Dothideomycetidae</taxon>
        <taxon>Mycosphaerellales</taxon>
        <taxon>Teratosphaeriaceae</taxon>
        <taxon>Elasticomyces</taxon>
    </lineage>
</organism>
<name>A0AAN7WBC6_9PEZI</name>
<dbReference type="FunFam" id="3.90.550.10:FF:000066">
    <property type="entry name" value="Translation initiation factor eIF-2B subunit epsilon"/>
    <property type="match status" value="1"/>
</dbReference>
<feature type="region of interest" description="Disordered" evidence="8">
    <location>
        <begin position="693"/>
        <end position="719"/>
    </location>
</feature>
<feature type="region of interest" description="Disordered" evidence="8">
    <location>
        <begin position="1"/>
        <end position="24"/>
    </location>
</feature>
<evidence type="ECO:0000256" key="1">
    <source>
        <dbReference type="ARBA" id="ARBA00004514"/>
    </source>
</evidence>
<dbReference type="InterPro" id="IPR003307">
    <property type="entry name" value="W2_domain"/>
</dbReference>
<dbReference type="InterPro" id="IPR029044">
    <property type="entry name" value="Nucleotide-diphossugar_trans"/>
</dbReference>
<keyword evidence="4 10" id="KW-0648">Protein biosynthesis</keyword>
<feature type="domain" description="W2" evidence="9">
    <location>
        <begin position="528"/>
        <end position="701"/>
    </location>
</feature>
<dbReference type="InterPro" id="IPR016024">
    <property type="entry name" value="ARM-type_fold"/>
</dbReference>
<dbReference type="PANTHER" id="PTHR45887">
    <property type="entry name" value="TRANSLATION INITIATION FACTOR EIF-2B SUBUNIT EPSILON"/>
    <property type="match status" value="1"/>
</dbReference>
<dbReference type="InterPro" id="IPR035543">
    <property type="entry name" value="eIF-2B_epsilon_N"/>
</dbReference>
<dbReference type="Gene3D" id="2.160.10.10">
    <property type="entry name" value="Hexapeptide repeat proteins"/>
    <property type="match status" value="1"/>
</dbReference>
<dbReference type="PROSITE" id="PS51363">
    <property type="entry name" value="W2"/>
    <property type="match status" value="1"/>
</dbReference>
<dbReference type="InterPro" id="IPR051956">
    <property type="entry name" value="eIF2B_epsilon"/>
</dbReference>
<evidence type="ECO:0000256" key="4">
    <source>
        <dbReference type="ARBA" id="ARBA00022540"/>
    </source>
</evidence>
<dbReference type="PANTHER" id="PTHR45887:SF1">
    <property type="entry name" value="TRANSLATION INITIATION FACTOR EIF-2B SUBUNIT EPSILON"/>
    <property type="match status" value="1"/>
</dbReference>
<evidence type="ECO:0000313" key="10">
    <source>
        <dbReference type="EMBL" id="KAK5705574.1"/>
    </source>
</evidence>
<dbReference type="GO" id="GO:0005829">
    <property type="term" value="C:cytosol"/>
    <property type="evidence" value="ECO:0007669"/>
    <property type="project" value="UniProtKB-SubCell"/>
</dbReference>
<dbReference type="GO" id="GO:0005085">
    <property type="term" value="F:guanyl-nucleotide exchange factor activity"/>
    <property type="evidence" value="ECO:0007669"/>
    <property type="project" value="InterPro"/>
</dbReference>
<dbReference type="GO" id="GO:0003743">
    <property type="term" value="F:translation initiation factor activity"/>
    <property type="evidence" value="ECO:0007669"/>
    <property type="project" value="UniProtKB-KW"/>
</dbReference>
<reference evidence="10" key="1">
    <citation type="submission" date="2023-08" db="EMBL/GenBank/DDBJ databases">
        <title>Black Yeasts Isolated from many extreme environments.</title>
        <authorList>
            <person name="Coleine C."/>
            <person name="Stajich J.E."/>
            <person name="Selbmann L."/>
        </authorList>
    </citation>
    <scope>NUCLEOTIDE SEQUENCE</scope>
    <source>
        <strain evidence="10">CCFEE 5810</strain>
    </source>
</reference>
<evidence type="ECO:0000256" key="7">
    <source>
        <dbReference type="ARBA" id="ARBA00046432"/>
    </source>
</evidence>
<evidence type="ECO:0000256" key="6">
    <source>
        <dbReference type="ARBA" id="ARBA00044345"/>
    </source>
</evidence>
<dbReference type="CDD" id="cd05787">
    <property type="entry name" value="LbH_eIF2B_epsilon"/>
    <property type="match status" value="1"/>
</dbReference>
<proteinExistence type="inferred from homology"/>
<accession>A0AAN7WBC6</accession>
<dbReference type="InterPro" id="IPR044123">
    <property type="entry name" value="W2_eIF2B_epsilon"/>
</dbReference>
<feature type="compositionally biased region" description="Low complexity" evidence="8">
    <location>
        <begin position="1"/>
        <end position="12"/>
    </location>
</feature>
<evidence type="ECO:0000256" key="5">
    <source>
        <dbReference type="ARBA" id="ARBA00044144"/>
    </source>
</evidence>
<sequence>MAPKASKGGKAAKQNEGPTEAEEPLQAVVFTDSHEGRFIPFTYSQPRCLLKLANTPLIEYTLEWLASVGVQEVFVHTAGNHSEQVEAYLEQSRWQDTFDSLRTITSAATSIGDAMRDLDEKGLMKGDFISVYGDLVANIDISAALSSHKTRRLKNKDAIMTMILREAGDYHRTKDQHNGQCFVIDSDTSRCIYYEQVRPRKSPRLDIPAEVMKDHVDIDMREDLIDCGIDICTPDSLAQWSDSFDWKRPRKDFVHGVLQDYETFGRTIHTHIVKEGYAARVNSLRAYDAVSKDVVSRWTYPYSPNMNMLAEQTYQLAKGNVYREDRVTLARSSSIGRRTVLGEGSSVGEGSVIINSVIGRRCVIGKRVRVENAYIWDDAHIGDDTVVETAIVANEVSIGKKCHVKRGALISQGVKVADGVVVEENMRLAKIERDDDDEVVQGVTDPKIVGEGGEGFLIELNEEEEEVYESLLAGVQDMDLVEDDDDDSDFDSDDEDGAEYEHEMVPAARSGSFASVASNESEEGAELKRKKADFVRTATDSVLDGMTKKQNEDNIQLELQSHRLAENAEDSWIREAVAAAFSRYIVALTENEEEPQKPKVAAEAAIMTNQRLITACVKEAGEQAEFLLFLQIDLLHRQQGGEVLLHAAYVLAIEDFVDSVGLQEWWDDSRSSRTQELQDLRDKAEGVVTSMVAAAAAESSEDEESGEDEDDEDEDEDDD</sequence>
<comment type="subcellular location">
    <subcellularLocation>
        <location evidence="1">Cytoplasm</location>
        <location evidence="1">Cytosol</location>
    </subcellularLocation>
</comment>
<comment type="caution">
    <text evidence="10">The sequence shown here is derived from an EMBL/GenBank/DDBJ whole genome shotgun (WGS) entry which is preliminary data.</text>
</comment>
<dbReference type="GO" id="GO:0031369">
    <property type="term" value="F:translation initiation factor binding"/>
    <property type="evidence" value="ECO:0007669"/>
    <property type="project" value="InterPro"/>
</dbReference>
<evidence type="ECO:0000256" key="3">
    <source>
        <dbReference type="ARBA" id="ARBA00022490"/>
    </source>
</evidence>
<gene>
    <name evidence="10" type="primary">GCD6</name>
    <name evidence="10" type="ORF">LTR97_002693</name>
</gene>
<dbReference type="Gene3D" id="1.25.40.180">
    <property type="match status" value="1"/>
</dbReference>
<keyword evidence="3" id="KW-0963">Cytoplasm</keyword>
<dbReference type="AlphaFoldDB" id="A0AAN7WBC6"/>
<dbReference type="GO" id="GO:0005851">
    <property type="term" value="C:eukaryotic translation initiation factor 2B complex"/>
    <property type="evidence" value="ECO:0007669"/>
    <property type="project" value="TreeGrafter"/>
</dbReference>
<dbReference type="Pfam" id="PF25084">
    <property type="entry name" value="LbH_EIF2B"/>
    <property type="match status" value="1"/>
</dbReference>
<dbReference type="SUPFAM" id="SSF53448">
    <property type="entry name" value="Nucleotide-diphospho-sugar transferases"/>
    <property type="match status" value="1"/>
</dbReference>
<comment type="subunit">
    <text evidence="7">Component of the translation initiation factor 2B (eIF2B) complex which is a heterodecamer of two sets of five different subunits: alpha, beta, gamma, delta and epsilon. Subunits alpha, beta and delta comprise a regulatory subcomplex and subunits epsilon and gamma comprise a catalytic subcomplex. Within the complex, the hexameric regulatory complex resides at the center, with the two heterodimeric catalytic subcomplexes bound on opposite sides.</text>
</comment>
<evidence type="ECO:0000256" key="8">
    <source>
        <dbReference type="SAM" id="MobiDB-lite"/>
    </source>
</evidence>
<feature type="compositionally biased region" description="Acidic residues" evidence="8">
    <location>
        <begin position="699"/>
        <end position="719"/>
    </location>
</feature>
<dbReference type="Proteomes" id="UP001310594">
    <property type="component" value="Unassembled WGS sequence"/>
</dbReference>
<dbReference type="EMBL" id="JAVRQU010000003">
    <property type="protein sequence ID" value="KAK5705574.1"/>
    <property type="molecule type" value="Genomic_DNA"/>
</dbReference>
<dbReference type="CDD" id="cd04197">
    <property type="entry name" value="eIF-2B_epsilon_N"/>
    <property type="match status" value="1"/>
</dbReference>
<evidence type="ECO:0000313" key="11">
    <source>
        <dbReference type="Proteomes" id="UP001310594"/>
    </source>
</evidence>
<keyword evidence="4 10" id="KW-0396">Initiation factor</keyword>
<evidence type="ECO:0000259" key="9">
    <source>
        <dbReference type="PROSITE" id="PS51363"/>
    </source>
</evidence>
<protein>
    <recommendedName>
        <fullName evidence="5">Translation initiation factor eIF2B subunit epsilon</fullName>
    </recommendedName>
    <alternativeName>
        <fullName evidence="6">eIF2B GDP-GTP exchange factor subunit epsilon</fullName>
    </alternativeName>
</protein>
<evidence type="ECO:0000256" key="2">
    <source>
        <dbReference type="ARBA" id="ARBA00007878"/>
    </source>
</evidence>
<dbReference type="InterPro" id="IPR056764">
    <property type="entry name" value="LbH_EIF2B3/5"/>
</dbReference>
<comment type="similarity">
    <text evidence="2">Belongs to the eIF-2B gamma/epsilon subunits family.</text>
</comment>
<dbReference type="Gene3D" id="3.90.550.10">
    <property type="entry name" value="Spore Coat Polysaccharide Biosynthesis Protein SpsA, Chain A"/>
    <property type="match status" value="1"/>
</dbReference>